<dbReference type="Proteomes" id="UP001287282">
    <property type="component" value="Unassembled WGS sequence"/>
</dbReference>
<dbReference type="InterPro" id="IPR040921">
    <property type="entry name" value="Peptidase_S66C"/>
</dbReference>
<protein>
    <recommendedName>
        <fullName evidence="1">LD-carboxypeptidase C-terminal domain-containing protein</fullName>
    </recommendedName>
</protein>
<dbReference type="RefSeq" id="WP_317122730.1">
    <property type="nucleotide sequence ID" value="NZ_JAWJBA010000004.1"/>
</dbReference>
<evidence type="ECO:0000313" key="2">
    <source>
        <dbReference type="EMBL" id="MDV2685555.1"/>
    </source>
</evidence>
<keyword evidence="3" id="KW-1185">Reference proteome</keyword>
<dbReference type="Pfam" id="PF17676">
    <property type="entry name" value="Peptidase_S66C"/>
    <property type="match status" value="1"/>
</dbReference>
<reference evidence="2 3" key="1">
    <citation type="submission" date="2023-10" db="EMBL/GenBank/DDBJ databases">
        <title>Screening of Alkalihalobacillus lindianensis BZ-TG-R113 and Its Alleviation of Salt Stress on Rapeseed Growth.</title>
        <authorList>
            <person name="Zhao B."/>
            <person name="Guo T."/>
        </authorList>
    </citation>
    <scope>NUCLEOTIDE SEQUENCE [LARGE SCALE GENOMIC DNA]</scope>
    <source>
        <strain evidence="2 3">BZ-TG-R113</strain>
    </source>
</reference>
<feature type="domain" description="LD-carboxypeptidase C-terminal" evidence="1">
    <location>
        <begin position="2"/>
        <end position="63"/>
    </location>
</feature>
<dbReference type="InterPro" id="IPR027461">
    <property type="entry name" value="Carboxypeptidase_A_C_sf"/>
</dbReference>
<name>A0ABU3XCD4_9BACI</name>
<dbReference type="Gene3D" id="3.50.30.60">
    <property type="entry name" value="LD-carboxypeptidase A C-terminal domain-like"/>
    <property type="match status" value="1"/>
</dbReference>
<organism evidence="2 3">
    <name type="scientific">Alkalihalophilus lindianensis</name>
    <dbReference type="NCBI Taxonomy" id="1630542"/>
    <lineage>
        <taxon>Bacteria</taxon>
        <taxon>Bacillati</taxon>
        <taxon>Bacillota</taxon>
        <taxon>Bacilli</taxon>
        <taxon>Bacillales</taxon>
        <taxon>Bacillaceae</taxon>
        <taxon>Alkalihalophilus</taxon>
    </lineage>
</organism>
<comment type="caution">
    <text evidence="2">The sequence shown here is derived from an EMBL/GenBank/DDBJ whole genome shotgun (WGS) entry which is preliminary data.</text>
</comment>
<dbReference type="EMBL" id="JAWJBA010000004">
    <property type="protein sequence ID" value="MDV2685555.1"/>
    <property type="molecule type" value="Genomic_DNA"/>
</dbReference>
<proteinExistence type="predicted"/>
<dbReference type="SUPFAM" id="SSF141986">
    <property type="entry name" value="LD-carboxypeptidase A C-terminal domain-like"/>
    <property type="match status" value="1"/>
</dbReference>
<evidence type="ECO:0000259" key="1">
    <source>
        <dbReference type="Pfam" id="PF17676"/>
    </source>
</evidence>
<accession>A0ABU3XCD4</accession>
<sequence>MIRKLAGIILGKHELYDDLGTGKRPLDLLIEQIDGLDIPILAEFDTCHTHPMHPLAIGKKVKLDGDAKKVICIENWL</sequence>
<evidence type="ECO:0000313" key="3">
    <source>
        <dbReference type="Proteomes" id="UP001287282"/>
    </source>
</evidence>
<gene>
    <name evidence="2" type="ORF">RYX56_14405</name>
</gene>